<dbReference type="Pfam" id="PF08378">
    <property type="entry name" value="NERD"/>
    <property type="match status" value="1"/>
</dbReference>
<keyword evidence="5" id="KW-1185">Reference proteome</keyword>
<evidence type="ECO:0000256" key="1">
    <source>
        <dbReference type="SAM" id="MobiDB-lite"/>
    </source>
</evidence>
<feature type="region of interest" description="Disordered" evidence="1">
    <location>
        <begin position="277"/>
        <end position="304"/>
    </location>
</feature>
<evidence type="ECO:0000313" key="4">
    <source>
        <dbReference type="EMBL" id="KAA1425866.1"/>
    </source>
</evidence>
<accession>A0A5B1LZJ1</accession>
<name>A0A5B1LZJ1_9ACTN</name>
<feature type="compositionally biased region" description="Basic and acidic residues" evidence="1">
    <location>
        <begin position="279"/>
        <end position="304"/>
    </location>
</feature>
<feature type="region of interest" description="Disordered" evidence="1">
    <location>
        <begin position="1"/>
        <end position="23"/>
    </location>
</feature>
<feature type="transmembrane region" description="Helical" evidence="2">
    <location>
        <begin position="235"/>
        <end position="255"/>
    </location>
</feature>
<dbReference type="EMBL" id="VUJW01000010">
    <property type="protein sequence ID" value="KAA1425866.1"/>
    <property type="molecule type" value="Genomic_DNA"/>
</dbReference>
<proteinExistence type="predicted"/>
<keyword evidence="2" id="KW-1133">Transmembrane helix</keyword>
<feature type="domain" description="NERD" evidence="3">
    <location>
        <begin position="42"/>
        <end position="140"/>
    </location>
</feature>
<evidence type="ECO:0000259" key="3">
    <source>
        <dbReference type="PROSITE" id="PS50965"/>
    </source>
</evidence>
<gene>
    <name evidence="4" type="ORF">F0U47_16085</name>
</gene>
<evidence type="ECO:0000256" key="2">
    <source>
        <dbReference type="SAM" id="Phobius"/>
    </source>
</evidence>
<protein>
    <submittedName>
        <fullName evidence="4">NERD domain-containing protein</fullName>
    </submittedName>
</protein>
<dbReference type="RefSeq" id="WP_149751493.1">
    <property type="nucleotide sequence ID" value="NZ_VUJW01000010.1"/>
</dbReference>
<dbReference type="PROSITE" id="PS50965">
    <property type="entry name" value="NERD"/>
    <property type="match status" value="1"/>
</dbReference>
<dbReference type="AlphaFoldDB" id="A0A5B1LZJ1"/>
<reference evidence="4 5" key="2">
    <citation type="submission" date="2019-09" db="EMBL/GenBank/DDBJ databases">
        <authorList>
            <person name="Jin C."/>
        </authorList>
    </citation>
    <scope>NUCLEOTIDE SEQUENCE [LARGE SCALE GENOMIC DNA]</scope>
    <source>
        <strain evidence="4 5">BN140041</strain>
    </source>
</reference>
<dbReference type="Proteomes" id="UP000324351">
    <property type="component" value="Unassembled WGS sequence"/>
</dbReference>
<keyword evidence="2" id="KW-0472">Membrane</keyword>
<reference evidence="4 5" key="1">
    <citation type="submission" date="2019-09" db="EMBL/GenBank/DDBJ databases">
        <title>Nocardioides panacisoli sp. nov., isolated from the soil of a ginseng field.</title>
        <authorList>
            <person name="Cho C."/>
        </authorList>
    </citation>
    <scope>NUCLEOTIDE SEQUENCE [LARGE SCALE GENOMIC DNA]</scope>
    <source>
        <strain evidence="4 5">BN140041</strain>
    </source>
</reference>
<keyword evidence="2" id="KW-0812">Transmembrane</keyword>
<comment type="caution">
    <text evidence="4">The sequence shown here is derived from an EMBL/GenBank/DDBJ whole genome shotgun (WGS) entry which is preliminary data.</text>
</comment>
<organism evidence="4 5">
    <name type="scientific">Nocardioides antri</name>
    <dbReference type="NCBI Taxonomy" id="2607659"/>
    <lineage>
        <taxon>Bacteria</taxon>
        <taxon>Bacillati</taxon>
        <taxon>Actinomycetota</taxon>
        <taxon>Actinomycetes</taxon>
        <taxon>Propionibacteriales</taxon>
        <taxon>Nocardioidaceae</taxon>
        <taxon>Nocardioides</taxon>
    </lineage>
</organism>
<evidence type="ECO:0000313" key="5">
    <source>
        <dbReference type="Proteomes" id="UP000324351"/>
    </source>
</evidence>
<sequence length="304" mass="33159">MREVDEGRLGGNVMAGESAGRAARRMREKAERLDRAAEMWERGAEGERRTAFALAELPRAEWTVLHDFPWPGRPRANIDHVAIGPPGVFVIDSKNWTGSITVTDGILRQNGRRRGATAAASGEAAVAIRHLLHTPPAVPVHGVLCFVRDAEIVGRVDDTLLCSTTNVGTMLQTRQPVLDPAARDLIVSRLAARLNRAPAPTAGKLTFGDRKTIARTNRERFETTRSSRRRKGKSSVVSSLLGAAVAIGFVGVVTAQPQMLSNISEVFVGFMTDDLGSDQPKDQISKEPKDQSRKDKPANERRSE</sequence>
<dbReference type="InterPro" id="IPR011528">
    <property type="entry name" value="NERD"/>
</dbReference>